<dbReference type="InterPro" id="IPR005335">
    <property type="entry name" value="Terminase_ssu"/>
</dbReference>
<evidence type="ECO:0000313" key="2">
    <source>
        <dbReference type="EMBL" id="QJA74017.1"/>
    </source>
</evidence>
<dbReference type="EMBL" id="MT144198">
    <property type="protein sequence ID" value="QJA50475.1"/>
    <property type="molecule type" value="Genomic_DNA"/>
</dbReference>
<protein>
    <submittedName>
        <fullName evidence="1">Putative terminase</fullName>
    </submittedName>
</protein>
<evidence type="ECO:0000313" key="1">
    <source>
        <dbReference type="EMBL" id="QJA50475.1"/>
    </source>
</evidence>
<dbReference type="InterPro" id="IPR038713">
    <property type="entry name" value="Terminase_Gp1_N_sf"/>
</dbReference>
<reference evidence="1" key="1">
    <citation type="submission" date="2020-03" db="EMBL/GenBank/DDBJ databases">
        <title>The deep terrestrial virosphere.</title>
        <authorList>
            <person name="Holmfeldt K."/>
            <person name="Nilsson E."/>
            <person name="Simone D."/>
            <person name="Lopez-Fernandez M."/>
            <person name="Wu X."/>
            <person name="de Brujin I."/>
            <person name="Lundin D."/>
            <person name="Andersson A."/>
            <person name="Bertilsson S."/>
            <person name="Dopson M."/>
        </authorList>
    </citation>
    <scope>NUCLEOTIDE SEQUENCE</scope>
    <source>
        <strain evidence="2">MM415A02131</strain>
        <strain evidence="1">TM448A01785</strain>
    </source>
</reference>
<dbReference type="Pfam" id="PF03592">
    <property type="entry name" value="Terminase_2"/>
    <property type="match status" value="1"/>
</dbReference>
<sequence length="150" mass="17304">MTIIPKWLKDKKLIEEYLKLTSKQQVFIQRYIINFNARLAAEEAKYSKKTSKQIGEQNLSKLARFINCYKAYQKTESEITVEYVVNSLRTVAERCMGDKLDSSGANRSLELLGRHTGAFEKDNLQKKTDIEIILEQIAEKAENAIRGLEQ</sequence>
<dbReference type="AlphaFoldDB" id="A0A6H1ZT72"/>
<dbReference type="EMBL" id="MT142068">
    <property type="protein sequence ID" value="QJA74017.1"/>
    <property type="molecule type" value="Genomic_DNA"/>
</dbReference>
<gene>
    <name evidence="2" type="ORF">MM415A02131_0011</name>
    <name evidence="1" type="ORF">TM448A01785_0001</name>
</gene>
<dbReference type="GO" id="GO:0051276">
    <property type="term" value="P:chromosome organization"/>
    <property type="evidence" value="ECO:0007669"/>
    <property type="project" value="InterPro"/>
</dbReference>
<name>A0A6H1ZT72_9ZZZZ</name>
<accession>A0A6H1ZT72</accession>
<proteinExistence type="predicted"/>
<dbReference type="Gene3D" id="1.10.10.1400">
    <property type="entry name" value="Terminase, small subunit, N-terminal DNA-binding domain, HTH motif"/>
    <property type="match status" value="1"/>
</dbReference>
<organism evidence="1">
    <name type="scientific">viral metagenome</name>
    <dbReference type="NCBI Taxonomy" id="1070528"/>
    <lineage>
        <taxon>unclassified sequences</taxon>
        <taxon>metagenomes</taxon>
        <taxon>organismal metagenomes</taxon>
    </lineage>
</organism>